<evidence type="ECO:0000256" key="13">
    <source>
        <dbReference type="SAM" id="MobiDB-lite"/>
    </source>
</evidence>
<feature type="compositionally biased region" description="Basic and acidic residues" evidence="13">
    <location>
        <begin position="549"/>
        <end position="568"/>
    </location>
</feature>
<dbReference type="GO" id="GO:0000978">
    <property type="term" value="F:RNA polymerase II cis-regulatory region sequence-specific DNA binding"/>
    <property type="evidence" value="ECO:0007669"/>
    <property type="project" value="TreeGrafter"/>
</dbReference>
<feature type="domain" description="HMG box" evidence="14">
    <location>
        <begin position="148"/>
        <end position="217"/>
    </location>
</feature>
<dbReference type="Pfam" id="PF00505">
    <property type="entry name" value="HMG_box"/>
    <property type="match status" value="1"/>
</dbReference>
<dbReference type="SMART" id="SM00398">
    <property type="entry name" value="HMG"/>
    <property type="match status" value="1"/>
</dbReference>
<sequence length="877" mass="97935">MDASELILNLVQKAAIKAEVREKSCELLSNREDDASPDHQHGIVQDSFPCVLNEKSCDDCGKEKAEEEMFKVSLTTTDEDLENDKENVSRKKIRVEARQICSNREKTEEEKIFVLQQLGRSQIRSDGFPAFLCIDGRIADSNGVKRKIPRPANAFMLFANEWRKKLAAENPRESNKDISVRLLGILWKNMAKDLKEKYFALAREVDAEHKRKYPDYVYNPKEARLRKAMREQTRELSRRSILQNAIARAGVIAGPVASGGFLDHQHRFGCVSTSGLPMTSSVEADRVAEPWFQAPPRPKPIHSPRMADWYGNVGDPIERLQVMGMHQRGLDKCKEAMRNQASVANATECGPGFSNGGYPVDFSDVSRERELRRQENIAEYAEFADSQKWHPYQNGGGAHQHPRTAHPSQMAGILHPNIQSRGSHGHGPWGQFCHGVLPHAPPMPRNVGVRGPRHTVLLRDRLPSRHCEFSGEARMAYNPNKLDIDNVRASYSPPEHQMPRLLESSVDSVMDSASTSRIRREDEGPRWEPNAINNRMSMDNLTATTESNAPREKERESRRSTERFEAKKKAASKQPLPGFHQAFGSTEIGRFSRSEFFVNMVGESGGNVEVTDTDSTNVSTDRMSEVNGATASAATHDTSVVTTSATTTVRSFDGDDSEETNYDESNELTIGIFCEQPTAPRWHSPHVGAIAFWTTLGTEKLLQDMYRVAYAKLALNGNPVIFPFASRSCGILGTSAAIHRITENGEILSRIMPDECCWFASQSRCGVSRISDNIVNCTAFLDCSHHARDKEWFCQNTTMAHPSEILRQIENYESFASERGDGSYVIIGTPSNGNRSSDTNGDDDFDEDIRKQTALKMENGGSPKHSSVSSGKKDGNI</sequence>
<dbReference type="InterPro" id="IPR050140">
    <property type="entry name" value="SRY-related_HMG-box_TF-like"/>
</dbReference>
<keyword evidence="4" id="KW-0221">Differentiation</keyword>
<keyword evidence="9" id="KW-0804">Transcription</keyword>
<dbReference type="CDD" id="cd01389">
    <property type="entry name" value="HMG-box_ROX1-like"/>
    <property type="match status" value="1"/>
</dbReference>
<dbReference type="EMBL" id="KQ414608">
    <property type="protein sequence ID" value="KOC69453.1"/>
    <property type="molecule type" value="Genomic_DNA"/>
</dbReference>
<comment type="subcellular location">
    <subcellularLocation>
        <location evidence="1">Nucleus speckle</location>
    </subcellularLocation>
</comment>
<evidence type="ECO:0000259" key="14">
    <source>
        <dbReference type="PROSITE" id="PS50118"/>
    </source>
</evidence>
<feature type="DNA-binding region" description="HMG box" evidence="12">
    <location>
        <begin position="148"/>
        <end position="217"/>
    </location>
</feature>
<keyword evidence="7 12" id="KW-0238">DNA-binding</keyword>
<evidence type="ECO:0000256" key="11">
    <source>
        <dbReference type="ARBA" id="ARBA00045821"/>
    </source>
</evidence>
<evidence type="ECO:0000256" key="9">
    <source>
        <dbReference type="ARBA" id="ARBA00023163"/>
    </source>
</evidence>
<evidence type="ECO:0000313" key="15">
    <source>
        <dbReference type="EMBL" id="KOC69453.1"/>
    </source>
</evidence>
<evidence type="ECO:0000256" key="5">
    <source>
        <dbReference type="ARBA" id="ARBA00022860"/>
    </source>
</evidence>
<feature type="region of interest" description="Disordered" evidence="13">
    <location>
        <begin position="514"/>
        <end position="580"/>
    </location>
</feature>
<keyword evidence="16" id="KW-1185">Reference proteome</keyword>
<dbReference type="Gene3D" id="1.10.30.10">
    <property type="entry name" value="High mobility group box domain"/>
    <property type="match status" value="1"/>
</dbReference>
<dbReference type="InterPro" id="IPR009071">
    <property type="entry name" value="HMG_box_dom"/>
</dbReference>
<organism evidence="15 16">
    <name type="scientific">Habropoda laboriosa</name>
    <dbReference type="NCBI Taxonomy" id="597456"/>
    <lineage>
        <taxon>Eukaryota</taxon>
        <taxon>Metazoa</taxon>
        <taxon>Ecdysozoa</taxon>
        <taxon>Arthropoda</taxon>
        <taxon>Hexapoda</taxon>
        <taxon>Insecta</taxon>
        <taxon>Pterygota</taxon>
        <taxon>Neoptera</taxon>
        <taxon>Endopterygota</taxon>
        <taxon>Hymenoptera</taxon>
        <taxon>Apocrita</taxon>
        <taxon>Aculeata</taxon>
        <taxon>Apoidea</taxon>
        <taxon>Anthophila</taxon>
        <taxon>Apidae</taxon>
        <taxon>Habropoda</taxon>
    </lineage>
</organism>
<feature type="region of interest" description="Disordered" evidence="13">
    <location>
        <begin position="826"/>
        <end position="877"/>
    </location>
</feature>
<reference evidence="15 16" key="1">
    <citation type="submission" date="2015-07" db="EMBL/GenBank/DDBJ databases">
        <title>The genome of Habropoda laboriosa.</title>
        <authorList>
            <person name="Pan H."/>
            <person name="Kapheim K."/>
        </authorList>
    </citation>
    <scope>NUCLEOTIDE SEQUENCE [LARGE SCALE GENOMIC DNA]</scope>
    <source>
        <strain evidence="15">0110345459</strain>
    </source>
</reference>
<dbReference type="GO" id="GO:0030154">
    <property type="term" value="P:cell differentiation"/>
    <property type="evidence" value="ECO:0007669"/>
    <property type="project" value="UniProtKB-KW"/>
</dbReference>
<evidence type="ECO:0000256" key="3">
    <source>
        <dbReference type="ARBA" id="ARBA00019052"/>
    </source>
</evidence>
<keyword evidence="6" id="KW-0726">Sexual differentiation</keyword>
<dbReference type="AlphaFoldDB" id="A0A0L7RF44"/>
<feature type="compositionally biased region" description="Polar residues" evidence="13">
    <location>
        <begin position="829"/>
        <end position="839"/>
    </location>
</feature>
<dbReference type="InterPro" id="IPR036910">
    <property type="entry name" value="HMG_box_dom_sf"/>
</dbReference>
<keyword evidence="12" id="KW-0539">Nucleus</keyword>
<comment type="similarity">
    <text evidence="2">Belongs to the SRY family.</text>
</comment>
<feature type="compositionally biased region" description="Polar residues" evidence="13">
    <location>
        <begin position="531"/>
        <end position="548"/>
    </location>
</feature>
<dbReference type="GO" id="GO:0005516">
    <property type="term" value="F:calmodulin binding"/>
    <property type="evidence" value="ECO:0007669"/>
    <property type="project" value="UniProtKB-KW"/>
</dbReference>
<evidence type="ECO:0000256" key="4">
    <source>
        <dbReference type="ARBA" id="ARBA00022782"/>
    </source>
</evidence>
<dbReference type="SUPFAM" id="SSF47095">
    <property type="entry name" value="HMG-box"/>
    <property type="match status" value="1"/>
</dbReference>
<dbReference type="PANTHER" id="PTHR10270:SF161">
    <property type="entry name" value="SEX-DETERMINING REGION Y PROTEIN"/>
    <property type="match status" value="1"/>
</dbReference>
<evidence type="ECO:0000256" key="10">
    <source>
        <dbReference type="ARBA" id="ARBA00032498"/>
    </source>
</evidence>
<dbReference type="STRING" id="597456.A0A0L7RF44"/>
<accession>A0A0L7RF44</accession>
<dbReference type="OrthoDB" id="7568207at2759"/>
<dbReference type="GO" id="GO:0016607">
    <property type="term" value="C:nuclear speck"/>
    <property type="evidence" value="ECO:0007669"/>
    <property type="project" value="UniProtKB-SubCell"/>
</dbReference>
<dbReference type="PROSITE" id="PS50118">
    <property type="entry name" value="HMG_BOX_2"/>
    <property type="match status" value="1"/>
</dbReference>
<evidence type="ECO:0000256" key="7">
    <source>
        <dbReference type="ARBA" id="ARBA00023125"/>
    </source>
</evidence>
<dbReference type="Proteomes" id="UP000053825">
    <property type="component" value="Unassembled WGS sequence"/>
</dbReference>
<evidence type="ECO:0000256" key="2">
    <source>
        <dbReference type="ARBA" id="ARBA00005998"/>
    </source>
</evidence>
<protein>
    <recommendedName>
        <fullName evidence="3">Sex-determining region Y protein</fullName>
    </recommendedName>
    <alternativeName>
        <fullName evidence="10">Testis-determining factor</fullName>
    </alternativeName>
</protein>
<keyword evidence="5" id="KW-0112">Calmodulin-binding</keyword>
<evidence type="ECO:0000256" key="1">
    <source>
        <dbReference type="ARBA" id="ARBA00004324"/>
    </source>
</evidence>
<evidence type="ECO:0000313" key="16">
    <source>
        <dbReference type="Proteomes" id="UP000053825"/>
    </source>
</evidence>
<dbReference type="GO" id="GO:0001228">
    <property type="term" value="F:DNA-binding transcription activator activity, RNA polymerase II-specific"/>
    <property type="evidence" value="ECO:0007669"/>
    <property type="project" value="TreeGrafter"/>
</dbReference>
<evidence type="ECO:0000256" key="8">
    <source>
        <dbReference type="ARBA" id="ARBA00023159"/>
    </source>
</evidence>
<evidence type="ECO:0000256" key="12">
    <source>
        <dbReference type="PROSITE-ProRule" id="PRU00267"/>
    </source>
</evidence>
<evidence type="ECO:0000256" key="6">
    <source>
        <dbReference type="ARBA" id="ARBA00022928"/>
    </source>
</evidence>
<dbReference type="PANTHER" id="PTHR10270">
    <property type="entry name" value="SOX TRANSCRIPTION FACTOR"/>
    <property type="match status" value="1"/>
</dbReference>
<name>A0A0L7RF44_9HYME</name>
<gene>
    <name evidence="15" type="ORF">WH47_09411</name>
</gene>
<keyword evidence="8" id="KW-0010">Activator</keyword>
<dbReference type="GO" id="GO:0007548">
    <property type="term" value="P:sex differentiation"/>
    <property type="evidence" value="ECO:0007669"/>
    <property type="project" value="UniProtKB-KW"/>
</dbReference>
<proteinExistence type="inferred from homology"/>
<comment type="function">
    <text evidence="11">Transcriptional regulator that controls a genetic switch in male development. It is necessary and sufficient for initiating male sex determination by directing the development of supporting cell precursors (pre-Sertoli cells) as Sertoli rather than granulosa cells. Involved in different aspects of gene regulation including promoter activation or repression. Binds to the DNA consensus sequence 5'-[AT]AACAA[AT]-3'. SRY HMG box recognizes DNA by partial intercalation in the minor groove and promotes DNA bending. Also involved in pre-mRNA splicing. In male adult brain involved in the maintenance of motor functions of dopaminergic neurons.</text>
</comment>